<evidence type="ECO:0000256" key="10">
    <source>
        <dbReference type="ARBA" id="ARBA00022989"/>
    </source>
</evidence>
<dbReference type="Proteomes" id="UP001164746">
    <property type="component" value="Chromosome 17"/>
</dbReference>
<keyword evidence="7 17" id="KW-0812">Transmembrane</keyword>
<name>A0ABY7GHS4_MYAAR</name>
<evidence type="ECO:0000256" key="1">
    <source>
        <dbReference type="ARBA" id="ARBA00003701"/>
    </source>
</evidence>
<dbReference type="EMBL" id="CP111028">
    <property type="protein sequence ID" value="WAR30701.1"/>
    <property type="molecule type" value="Genomic_DNA"/>
</dbReference>
<evidence type="ECO:0000256" key="9">
    <source>
        <dbReference type="ARBA" id="ARBA00022824"/>
    </source>
</evidence>
<evidence type="ECO:0000256" key="3">
    <source>
        <dbReference type="ARBA" id="ARBA00004477"/>
    </source>
</evidence>
<feature type="transmembrane region" description="Helical" evidence="17">
    <location>
        <begin position="131"/>
        <end position="149"/>
    </location>
</feature>
<keyword evidence="19" id="KW-1185">Reference proteome</keyword>
<evidence type="ECO:0000256" key="17">
    <source>
        <dbReference type="SAM" id="Phobius"/>
    </source>
</evidence>
<dbReference type="SUPFAM" id="SSF161084">
    <property type="entry name" value="MAPEG domain-like"/>
    <property type="match status" value="1"/>
</dbReference>
<keyword evidence="11" id="KW-0007">Acetylation</keyword>
<comment type="subunit">
    <text evidence="14">Homotrimer; The trimer binds only one molecule of glutathione.</text>
</comment>
<dbReference type="InterPro" id="IPR040162">
    <property type="entry name" value="MGST1-like"/>
</dbReference>
<evidence type="ECO:0000256" key="8">
    <source>
        <dbReference type="ARBA" id="ARBA00022787"/>
    </source>
</evidence>
<evidence type="ECO:0000256" key="7">
    <source>
        <dbReference type="ARBA" id="ARBA00022692"/>
    </source>
</evidence>
<evidence type="ECO:0000256" key="16">
    <source>
        <dbReference type="ARBA" id="ARBA00049385"/>
    </source>
</evidence>
<comment type="function">
    <text evidence="1">Conjugation of reduced glutathione to a wide number of exogenous and endogenous hydrophobic electrophiles.</text>
</comment>
<feature type="transmembrane region" description="Helical" evidence="17">
    <location>
        <begin position="83"/>
        <end position="111"/>
    </location>
</feature>
<evidence type="ECO:0000256" key="2">
    <source>
        <dbReference type="ARBA" id="ARBA00004294"/>
    </source>
</evidence>
<evidence type="ECO:0000256" key="5">
    <source>
        <dbReference type="ARBA" id="ARBA00012452"/>
    </source>
</evidence>
<keyword evidence="9" id="KW-0256">Endoplasmic reticulum</keyword>
<evidence type="ECO:0000313" key="18">
    <source>
        <dbReference type="EMBL" id="WAR30701.1"/>
    </source>
</evidence>
<keyword evidence="10 17" id="KW-1133">Transmembrane helix</keyword>
<gene>
    <name evidence="18" type="ORF">MAR_033243</name>
</gene>
<dbReference type="InterPro" id="IPR001129">
    <property type="entry name" value="Membr-assoc_MAPEG"/>
</dbReference>
<evidence type="ECO:0000256" key="11">
    <source>
        <dbReference type="ARBA" id="ARBA00022990"/>
    </source>
</evidence>
<evidence type="ECO:0000256" key="12">
    <source>
        <dbReference type="ARBA" id="ARBA00023128"/>
    </source>
</evidence>
<reference evidence="18" key="1">
    <citation type="submission" date="2022-11" db="EMBL/GenBank/DDBJ databases">
        <title>Centuries of genome instability and evolution in soft-shell clam transmissible cancer (bioRxiv).</title>
        <authorList>
            <person name="Hart S.F.M."/>
            <person name="Yonemitsu M.A."/>
            <person name="Giersch R.M."/>
            <person name="Beal B.F."/>
            <person name="Arriagada G."/>
            <person name="Davis B.W."/>
            <person name="Ostrander E.A."/>
            <person name="Goff S.P."/>
            <person name="Metzger M.J."/>
        </authorList>
    </citation>
    <scope>NUCLEOTIDE SEQUENCE</scope>
    <source>
        <strain evidence="18">MELC-2E11</strain>
        <tissue evidence="18">Siphon/mantle</tissue>
    </source>
</reference>
<sequence length="154" mass="17283">MASNGSLSFENELFSKFAFYAAIVLLKTLVMSVWTARHRIPRRVFPAPEDYTFFNAKSPTATIAFDAQVERIRRCHLNDIENVIPFILIGLFYVLTGPDVNTAVLLFRVFAGARILHTLVYLNGIGQPFRAIIWSAGYGVCIFMTIVVIKAGSY</sequence>
<dbReference type="Gene3D" id="1.20.120.550">
    <property type="entry name" value="Membrane associated eicosanoid/glutathione metabolism-like domain"/>
    <property type="match status" value="1"/>
</dbReference>
<keyword evidence="6" id="KW-0808">Transferase</keyword>
<evidence type="ECO:0000256" key="6">
    <source>
        <dbReference type="ARBA" id="ARBA00022679"/>
    </source>
</evidence>
<keyword evidence="13 17" id="KW-0472">Membrane</keyword>
<evidence type="ECO:0000256" key="13">
    <source>
        <dbReference type="ARBA" id="ARBA00023136"/>
    </source>
</evidence>
<evidence type="ECO:0000256" key="4">
    <source>
        <dbReference type="ARBA" id="ARBA00010459"/>
    </source>
</evidence>
<dbReference type="PANTHER" id="PTHR10689">
    <property type="entry name" value="MICROSOMAL GLUTATHIONE S-TRANSFERASE 1"/>
    <property type="match status" value="1"/>
</dbReference>
<keyword evidence="8" id="KW-1000">Mitochondrion outer membrane</keyword>
<protein>
    <recommendedName>
        <fullName evidence="15">Microsomal glutathione S-transferase 1</fullName>
        <ecNumber evidence="5">2.5.1.18</ecNumber>
    </recommendedName>
</protein>
<proteinExistence type="inferred from homology"/>
<organism evidence="18 19">
    <name type="scientific">Mya arenaria</name>
    <name type="common">Soft-shell clam</name>
    <dbReference type="NCBI Taxonomy" id="6604"/>
    <lineage>
        <taxon>Eukaryota</taxon>
        <taxon>Metazoa</taxon>
        <taxon>Spiralia</taxon>
        <taxon>Lophotrochozoa</taxon>
        <taxon>Mollusca</taxon>
        <taxon>Bivalvia</taxon>
        <taxon>Autobranchia</taxon>
        <taxon>Heteroconchia</taxon>
        <taxon>Euheterodonta</taxon>
        <taxon>Imparidentia</taxon>
        <taxon>Neoheterodontei</taxon>
        <taxon>Myida</taxon>
        <taxon>Myoidea</taxon>
        <taxon>Myidae</taxon>
        <taxon>Mya</taxon>
    </lineage>
</organism>
<keyword evidence="12" id="KW-0496">Mitochondrion</keyword>
<comment type="similarity">
    <text evidence="4">Belongs to the MAPEG family.</text>
</comment>
<accession>A0ABY7GHS4</accession>
<dbReference type="Pfam" id="PF01124">
    <property type="entry name" value="MAPEG"/>
    <property type="match status" value="1"/>
</dbReference>
<dbReference type="EC" id="2.5.1.18" evidence="5"/>
<dbReference type="PANTHER" id="PTHR10689:SF6">
    <property type="entry name" value="MICROSOMAL GLUTATHIONE S-TRANSFERASE 1"/>
    <property type="match status" value="1"/>
</dbReference>
<evidence type="ECO:0000256" key="14">
    <source>
        <dbReference type="ARBA" id="ARBA00038540"/>
    </source>
</evidence>
<dbReference type="InterPro" id="IPR023352">
    <property type="entry name" value="MAPEG-like_dom_sf"/>
</dbReference>
<evidence type="ECO:0000256" key="15">
    <source>
        <dbReference type="ARBA" id="ARBA00039397"/>
    </source>
</evidence>
<evidence type="ECO:0000313" key="19">
    <source>
        <dbReference type="Proteomes" id="UP001164746"/>
    </source>
</evidence>
<comment type="catalytic activity">
    <reaction evidence="16">
        <text>RX + glutathione = an S-substituted glutathione + a halide anion + H(+)</text>
        <dbReference type="Rhea" id="RHEA:16437"/>
        <dbReference type="ChEBI" id="CHEBI:15378"/>
        <dbReference type="ChEBI" id="CHEBI:16042"/>
        <dbReference type="ChEBI" id="CHEBI:17792"/>
        <dbReference type="ChEBI" id="CHEBI:57925"/>
        <dbReference type="ChEBI" id="CHEBI:90779"/>
        <dbReference type="EC" id="2.5.1.18"/>
    </reaction>
    <physiologicalReaction direction="left-to-right" evidence="16">
        <dbReference type="Rhea" id="RHEA:16438"/>
    </physiologicalReaction>
</comment>
<comment type="subcellular location">
    <subcellularLocation>
        <location evidence="3">Endoplasmic reticulum membrane</location>
        <topology evidence="3">Multi-pass membrane protein</topology>
    </subcellularLocation>
    <subcellularLocation>
        <location evidence="2">Mitochondrion outer membrane</location>
    </subcellularLocation>
</comment>
<feature type="transmembrane region" description="Helical" evidence="17">
    <location>
        <begin position="17"/>
        <end position="36"/>
    </location>
</feature>